<sequence length="271" mass="30841">MPELLKALKAQTLAASDFEILLINNASPDFPENLQLPTNAQVSHCQKAGSYAARNQGIQLARGEWLVFTDADCLPKLDWLANLRQAIQTAPNQQQIFAGAIQMQASDQPNWLETYDLLRGIPQENYVKKGYAATANLTFSKAASEQQLFNDQRFSGGDAELCRQLVAQGYQLSYLPQACVHHPARKTWQEVVTKVRRIKGGQLTAGTRQQRVKWAIKTLIPPVKAYWRYLSNQHFTWQQRLRAICIESLLWIFAIQEMLNLLIFKKTPERS</sequence>
<reference evidence="2 3" key="1">
    <citation type="submission" date="2016-10" db="EMBL/GenBank/DDBJ databases">
        <authorList>
            <person name="de Groot N.N."/>
        </authorList>
    </citation>
    <scope>NUCLEOTIDE SEQUENCE [LARGE SCALE GENOMIC DNA]</scope>
    <source>
        <strain evidence="2 3">DSM 18438</strain>
    </source>
</reference>
<dbReference type="AlphaFoldDB" id="A0A1I1EEZ5"/>
<evidence type="ECO:0000259" key="1">
    <source>
        <dbReference type="Pfam" id="PF00535"/>
    </source>
</evidence>
<dbReference type="Gene3D" id="3.90.550.10">
    <property type="entry name" value="Spore Coat Polysaccharide Biosynthesis Protein SpsA, Chain A"/>
    <property type="match status" value="1"/>
</dbReference>
<accession>A0A1I1EEZ5</accession>
<organism evidence="2 3">
    <name type="scientific">Marinospirillum celere</name>
    <dbReference type="NCBI Taxonomy" id="1122252"/>
    <lineage>
        <taxon>Bacteria</taxon>
        <taxon>Pseudomonadati</taxon>
        <taxon>Pseudomonadota</taxon>
        <taxon>Gammaproteobacteria</taxon>
        <taxon>Oceanospirillales</taxon>
        <taxon>Oceanospirillaceae</taxon>
        <taxon>Marinospirillum</taxon>
    </lineage>
</organism>
<dbReference type="Pfam" id="PF00535">
    <property type="entry name" value="Glycos_transf_2"/>
    <property type="match status" value="1"/>
</dbReference>
<gene>
    <name evidence="2" type="ORF">SAMN05660443_0439</name>
</gene>
<keyword evidence="3" id="KW-1185">Reference proteome</keyword>
<dbReference type="EMBL" id="FOLH01000001">
    <property type="protein sequence ID" value="SFB83540.1"/>
    <property type="molecule type" value="Genomic_DNA"/>
</dbReference>
<evidence type="ECO:0000313" key="2">
    <source>
        <dbReference type="EMBL" id="SFB83540.1"/>
    </source>
</evidence>
<dbReference type="InterPro" id="IPR029044">
    <property type="entry name" value="Nucleotide-diphossugar_trans"/>
</dbReference>
<proteinExistence type="predicted"/>
<protein>
    <recommendedName>
        <fullName evidence="1">Glycosyltransferase 2-like domain-containing protein</fullName>
    </recommendedName>
</protein>
<dbReference type="CDD" id="cd00761">
    <property type="entry name" value="Glyco_tranf_GTA_type"/>
    <property type="match status" value="1"/>
</dbReference>
<dbReference type="Proteomes" id="UP000199058">
    <property type="component" value="Unassembled WGS sequence"/>
</dbReference>
<dbReference type="STRING" id="1122252.SAMN05660443_0439"/>
<feature type="domain" description="Glycosyltransferase 2-like" evidence="1">
    <location>
        <begin position="2"/>
        <end position="94"/>
    </location>
</feature>
<evidence type="ECO:0000313" key="3">
    <source>
        <dbReference type="Proteomes" id="UP000199058"/>
    </source>
</evidence>
<dbReference type="InterPro" id="IPR001173">
    <property type="entry name" value="Glyco_trans_2-like"/>
</dbReference>
<name>A0A1I1EEZ5_9GAMM</name>
<dbReference type="SUPFAM" id="SSF53448">
    <property type="entry name" value="Nucleotide-diphospho-sugar transferases"/>
    <property type="match status" value="1"/>
</dbReference>
<dbReference type="PANTHER" id="PTHR43685:SF2">
    <property type="entry name" value="GLYCOSYLTRANSFERASE 2-LIKE DOMAIN-CONTAINING PROTEIN"/>
    <property type="match status" value="1"/>
</dbReference>
<dbReference type="InterPro" id="IPR050834">
    <property type="entry name" value="Glycosyltransf_2"/>
</dbReference>
<dbReference type="PANTHER" id="PTHR43685">
    <property type="entry name" value="GLYCOSYLTRANSFERASE"/>
    <property type="match status" value="1"/>
</dbReference>